<organism evidence="5 6">
    <name type="scientific">Actinocorallia herbida</name>
    <dbReference type="NCBI Taxonomy" id="58109"/>
    <lineage>
        <taxon>Bacteria</taxon>
        <taxon>Bacillati</taxon>
        <taxon>Actinomycetota</taxon>
        <taxon>Actinomycetes</taxon>
        <taxon>Streptosporangiales</taxon>
        <taxon>Thermomonosporaceae</taxon>
        <taxon>Actinocorallia</taxon>
    </lineage>
</organism>
<dbReference type="SUPFAM" id="SSF55031">
    <property type="entry name" value="Bacterial exopeptidase dimerisation domain"/>
    <property type="match status" value="1"/>
</dbReference>
<dbReference type="InterPro" id="IPR036264">
    <property type="entry name" value="Bact_exopeptidase_dim_dom"/>
</dbReference>
<keyword evidence="6" id="KW-1185">Reference proteome</keyword>
<proteinExistence type="predicted"/>
<dbReference type="GO" id="GO:0046872">
    <property type="term" value="F:metal ion binding"/>
    <property type="evidence" value="ECO:0007669"/>
    <property type="project" value="UniProtKB-KW"/>
</dbReference>
<dbReference type="InterPro" id="IPR010174">
    <property type="entry name" value="Succinyl-DAP_deSuclase_DapE"/>
</dbReference>
<dbReference type="InterPro" id="IPR011650">
    <property type="entry name" value="Peptidase_M20_dimer"/>
</dbReference>
<evidence type="ECO:0000313" key="6">
    <source>
        <dbReference type="Proteomes" id="UP000272400"/>
    </source>
</evidence>
<dbReference type="SUPFAM" id="SSF53187">
    <property type="entry name" value="Zn-dependent exopeptidases"/>
    <property type="match status" value="1"/>
</dbReference>
<dbReference type="Pfam" id="PF01546">
    <property type="entry name" value="Peptidase_M20"/>
    <property type="match status" value="1"/>
</dbReference>
<dbReference type="NCBIfam" id="TIGR01900">
    <property type="entry name" value="dapE-gram_pos"/>
    <property type="match status" value="1"/>
</dbReference>
<evidence type="ECO:0000313" key="5">
    <source>
        <dbReference type="EMBL" id="ROO83022.1"/>
    </source>
</evidence>
<dbReference type="Gene3D" id="3.30.70.360">
    <property type="match status" value="1"/>
</dbReference>
<dbReference type="AlphaFoldDB" id="A0A3N1CP04"/>
<dbReference type="EC" id="3.5.1.18" evidence="3"/>
<dbReference type="EMBL" id="RJKE01000001">
    <property type="protein sequence ID" value="ROO83022.1"/>
    <property type="molecule type" value="Genomic_DNA"/>
</dbReference>
<dbReference type="GO" id="GO:0009014">
    <property type="term" value="F:succinyl-diaminopimelate desuccinylase activity"/>
    <property type="evidence" value="ECO:0007669"/>
    <property type="project" value="UniProtKB-UniRule"/>
</dbReference>
<dbReference type="InterPro" id="IPR000595">
    <property type="entry name" value="cNMP-bd_dom"/>
</dbReference>
<feature type="domain" description="Cyclic nucleotide-binding" evidence="4">
    <location>
        <begin position="29"/>
        <end position="137"/>
    </location>
</feature>
<dbReference type="InterPro" id="IPR002933">
    <property type="entry name" value="Peptidase_M20"/>
</dbReference>
<dbReference type="RefSeq" id="WP_123661975.1">
    <property type="nucleotide sequence ID" value="NZ_RJKE01000001.1"/>
</dbReference>
<sequence>MHMDLSQDVTSLVRALVDTPSESGSERALTDAIEAGLRAHAHLEVVRDGDTLVARTHFGRAERIVLAGHIDTVPANGNLPSRLDGDTLWGLGSCDMKGGLAVLLHLAATLPEPTRDITFLAYECEEVSADRNGLKRLAETRPELLAADFAVLMEPTDGEVEGGCQGTVTVDVTARGARAHTARSWMGENAIHKMKPLLDLLSAYEPRRPVVDGITYHEGLNAVFASGGVARNVVPDACTISVNHRYAPDRNLAEAEAHLRELFAGYEVEVVDASEAARPGLQDPAARAFVRSVTDVELEHAVELGKVRAKLGWTDVSLFSGLGVPAVNFGPGEPTLAHHKDERVSLESVAACEKRLRSWLSGG</sequence>
<dbReference type="Gene3D" id="3.40.630.10">
    <property type="entry name" value="Zn peptidases"/>
    <property type="match status" value="1"/>
</dbReference>
<dbReference type="PANTHER" id="PTHR43808">
    <property type="entry name" value="ACETYLORNITHINE DEACETYLASE"/>
    <property type="match status" value="1"/>
</dbReference>
<comment type="caution">
    <text evidence="5">The sequence shown here is derived from an EMBL/GenBank/DDBJ whole genome shotgun (WGS) entry which is preliminary data.</text>
</comment>
<dbReference type="InterPro" id="IPR050072">
    <property type="entry name" value="Peptidase_M20A"/>
</dbReference>
<accession>A0A3N1CP04</accession>
<evidence type="ECO:0000256" key="1">
    <source>
        <dbReference type="ARBA" id="ARBA00022723"/>
    </source>
</evidence>
<dbReference type="GO" id="GO:0006526">
    <property type="term" value="P:L-arginine biosynthetic process"/>
    <property type="evidence" value="ECO:0007669"/>
    <property type="project" value="TreeGrafter"/>
</dbReference>
<keyword evidence="1" id="KW-0479">Metal-binding</keyword>
<reference evidence="5 6" key="1">
    <citation type="submission" date="2018-11" db="EMBL/GenBank/DDBJ databases">
        <title>Sequencing the genomes of 1000 actinobacteria strains.</title>
        <authorList>
            <person name="Klenk H.-P."/>
        </authorList>
    </citation>
    <scope>NUCLEOTIDE SEQUENCE [LARGE SCALE GENOMIC DNA]</scope>
    <source>
        <strain evidence="5 6">DSM 44254</strain>
    </source>
</reference>
<protein>
    <recommendedName>
        <fullName evidence="3">Succinyl-diaminopimelate desuccinylase</fullName>
        <ecNumber evidence="3">3.5.1.18</ecNumber>
    </recommendedName>
</protein>
<name>A0A3N1CP04_9ACTN</name>
<dbReference type="GO" id="GO:0008777">
    <property type="term" value="F:acetylornithine deacetylase activity"/>
    <property type="evidence" value="ECO:0007669"/>
    <property type="project" value="TreeGrafter"/>
</dbReference>
<evidence type="ECO:0000259" key="4">
    <source>
        <dbReference type="PROSITE" id="PS50042"/>
    </source>
</evidence>
<dbReference type="PANTHER" id="PTHR43808:SF31">
    <property type="entry name" value="N-ACETYL-L-CITRULLINE DEACETYLASE"/>
    <property type="match status" value="1"/>
</dbReference>
<gene>
    <name evidence="5" type="ORF">EDD29_0510</name>
</gene>
<evidence type="ECO:0000256" key="2">
    <source>
        <dbReference type="ARBA" id="ARBA00022801"/>
    </source>
</evidence>
<dbReference type="Pfam" id="PF07687">
    <property type="entry name" value="M20_dimer"/>
    <property type="match status" value="1"/>
</dbReference>
<dbReference type="Proteomes" id="UP000272400">
    <property type="component" value="Unassembled WGS sequence"/>
</dbReference>
<evidence type="ECO:0000256" key="3">
    <source>
        <dbReference type="NCBIfam" id="TIGR01900"/>
    </source>
</evidence>
<keyword evidence="2" id="KW-0378">Hydrolase</keyword>
<dbReference type="GO" id="GO:0009089">
    <property type="term" value="P:lysine biosynthetic process via diaminopimelate"/>
    <property type="evidence" value="ECO:0007669"/>
    <property type="project" value="UniProtKB-UniRule"/>
</dbReference>
<dbReference type="OrthoDB" id="9809784at2"/>
<dbReference type="PROSITE" id="PS50042">
    <property type="entry name" value="CNMP_BINDING_3"/>
    <property type="match status" value="1"/>
</dbReference>